<evidence type="ECO:0008006" key="3">
    <source>
        <dbReference type="Google" id="ProtNLM"/>
    </source>
</evidence>
<comment type="caution">
    <text evidence="1">The sequence shown here is derived from an EMBL/GenBank/DDBJ whole genome shotgun (WGS) entry which is preliminary data.</text>
</comment>
<evidence type="ECO:0000313" key="2">
    <source>
        <dbReference type="Proteomes" id="UP000324800"/>
    </source>
</evidence>
<dbReference type="Proteomes" id="UP000324800">
    <property type="component" value="Unassembled WGS sequence"/>
</dbReference>
<dbReference type="AlphaFoldDB" id="A0A5J4WD58"/>
<reference evidence="1 2" key="1">
    <citation type="submission" date="2019-03" db="EMBL/GenBank/DDBJ databases">
        <title>Single cell metagenomics reveals metabolic interactions within the superorganism composed of flagellate Streblomastix strix and complex community of Bacteroidetes bacteria on its surface.</title>
        <authorList>
            <person name="Treitli S.C."/>
            <person name="Kolisko M."/>
            <person name="Husnik F."/>
            <person name="Keeling P."/>
            <person name="Hampl V."/>
        </authorList>
    </citation>
    <scope>NUCLEOTIDE SEQUENCE [LARGE SCALE GENOMIC DNA]</scope>
    <source>
        <strain evidence="1">ST1C</strain>
    </source>
</reference>
<accession>A0A5J4WD58</accession>
<gene>
    <name evidence="1" type="ORF">EZS28_012087</name>
</gene>
<evidence type="ECO:0000313" key="1">
    <source>
        <dbReference type="EMBL" id="KAA6392385.1"/>
    </source>
</evidence>
<organism evidence="1 2">
    <name type="scientific">Streblomastix strix</name>
    <dbReference type="NCBI Taxonomy" id="222440"/>
    <lineage>
        <taxon>Eukaryota</taxon>
        <taxon>Metamonada</taxon>
        <taxon>Preaxostyla</taxon>
        <taxon>Oxymonadida</taxon>
        <taxon>Streblomastigidae</taxon>
        <taxon>Streblomastix</taxon>
    </lineage>
</organism>
<dbReference type="EMBL" id="SNRW01002557">
    <property type="protein sequence ID" value="KAA6392385.1"/>
    <property type="molecule type" value="Genomic_DNA"/>
</dbReference>
<name>A0A5J4WD58_9EUKA</name>
<proteinExistence type="predicted"/>
<sequence>MSIIFGNDNQQFILLTEPVRYDLLSQVIEDKRANIKDELIEYADRNQQTAVTVTFFNNNITSPEDCDAFIEKVYQNENGRLFKCGFDFATVIQRSEVIIDPNFVGRDLVEALYPGRTRYKPQRTTALSKYRTPIDVEQDSVEKDGYSHQRMPTQRYLLAHNRESKYKATQYYITYTFQAELQIIRGYQYQILTPTAVDSTIQAKNYIKTISYDNTQDNFVEQWLDQVFSEALQIRDNNKFADDVPQRYEVHVIGFDQIDDQLGNDMVGGNLFVNHRENIAGKTQIHKIKLQHEQISENCLMVELEKKTCSYSTPLQVAYFTMHNSKYFYLNTYYNFLAPCLDMDYIHVIYGDTDSLRFAIAHESWPIKDKKLWDQLYSQLLPSTCDDNYYDKKKILGRNIESKSTICLALAPKQNFKMLHGKSPDQIQDIPPDYQIMPLSKLNRPYFSPKLGQLEIDLVFSMDQHIIRANQIYLFCININTKYLVVFPLGDKSAGKIKNALQILVKNYHVTNIRGDGEKGFNGTILKSFRQEHIITSFFTDYRNSLIKI</sequence>
<protein>
    <recommendedName>
        <fullName evidence="3">Integrase catalytic domain-containing protein</fullName>
    </recommendedName>
</protein>